<protein>
    <submittedName>
        <fullName evidence="1">Uncharacterized protein</fullName>
    </submittedName>
</protein>
<sequence length="69" mass="7255">MTDHPDDSSPSAIAARLVWERSGAQAPTGADLTRAAAAYDRALALGRNIPRQSDKLTAPLLGPRTDIDA</sequence>
<gene>
    <name evidence="1" type="ORF">CBW24_04705</name>
</gene>
<evidence type="ECO:0000313" key="2">
    <source>
        <dbReference type="Proteomes" id="UP000219050"/>
    </source>
</evidence>
<reference evidence="1 2" key="1">
    <citation type="submission" date="2017-05" db="EMBL/GenBank/DDBJ databases">
        <title>Comparative genomic and metabolic analysis of manganese-oxidizing mechanisms in Celeribater manganoxidans DY25T: its adaption to the environment of polymetallic nodule.</title>
        <authorList>
            <person name="Wang X."/>
        </authorList>
    </citation>
    <scope>NUCLEOTIDE SEQUENCE [LARGE SCALE GENOMIC DNA]</scope>
    <source>
        <strain evidence="1 2">DY25</strain>
    </source>
</reference>
<name>A0A291LXD6_9RHOB</name>
<dbReference type="RefSeq" id="WP_088662247.1">
    <property type="nucleotide sequence ID" value="NZ_CP021404.1"/>
</dbReference>
<dbReference type="Proteomes" id="UP000219050">
    <property type="component" value="Chromosome"/>
</dbReference>
<evidence type="ECO:0000313" key="1">
    <source>
        <dbReference type="EMBL" id="ATI41369.1"/>
    </source>
</evidence>
<proteinExistence type="predicted"/>
<dbReference type="AlphaFoldDB" id="A0A291LXD6"/>
<accession>A0A291LXD6</accession>
<dbReference type="EMBL" id="CP021404">
    <property type="protein sequence ID" value="ATI41369.1"/>
    <property type="molecule type" value="Genomic_DNA"/>
</dbReference>
<keyword evidence="2" id="KW-1185">Reference proteome</keyword>
<dbReference type="KEGG" id="cmag:CBW24_04705"/>
<organism evidence="1 2">
    <name type="scientific">Pacificitalea manganoxidans</name>
    <dbReference type="NCBI Taxonomy" id="1411902"/>
    <lineage>
        <taxon>Bacteria</taxon>
        <taxon>Pseudomonadati</taxon>
        <taxon>Pseudomonadota</taxon>
        <taxon>Alphaproteobacteria</taxon>
        <taxon>Rhodobacterales</taxon>
        <taxon>Paracoccaceae</taxon>
        <taxon>Pacificitalea</taxon>
    </lineage>
</organism>